<accession>A0A8H5F8G8</accession>
<dbReference type="OrthoDB" id="432970at2759"/>
<evidence type="ECO:0000313" key="2">
    <source>
        <dbReference type="Proteomes" id="UP000567179"/>
    </source>
</evidence>
<proteinExistence type="predicted"/>
<sequence length="293" mass="33006">MDNSESFGGPFIREYLSKLAALSDTGNGRTLEELKKSKGTLKGEESQRLRTFCTSHCMDVHRDLDEDGRALLEGKMADARLWHSSLVMMKRCNNEISQEAATKVVANIFAAMRWGPTVTPLYYLLFIFTQIVPQRRAYYLALSRYFIDEAKVPVDSRDLSGTTALGHCFSTKPSFDLEYAQMLVDAGADINARNRYGGTVAHAIVQIYDQRNPAVVRRAREALQFFLKNGGNVDIADGDGHSPRSMLQTSVRIHQLQDVVDQEDDCRAILDLEESRTPNRVSFPQYMCHGKEV</sequence>
<evidence type="ECO:0008006" key="3">
    <source>
        <dbReference type="Google" id="ProtNLM"/>
    </source>
</evidence>
<dbReference type="Gene3D" id="1.25.40.20">
    <property type="entry name" value="Ankyrin repeat-containing domain"/>
    <property type="match status" value="1"/>
</dbReference>
<comment type="caution">
    <text evidence="1">The sequence shown here is derived from an EMBL/GenBank/DDBJ whole genome shotgun (WGS) entry which is preliminary data.</text>
</comment>
<gene>
    <name evidence="1" type="ORF">D9619_005036</name>
</gene>
<dbReference type="Proteomes" id="UP000567179">
    <property type="component" value="Unassembled WGS sequence"/>
</dbReference>
<evidence type="ECO:0000313" key="1">
    <source>
        <dbReference type="EMBL" id="KAF5327614.1"/>
    </source>
</evidence>
<protein>
    <recommendedName>
        <fullName evidence="3">Ankyrin repeat protein</fullName>
    </recommendedName>
</protein>
<dbReference type="EMBL" id="JAACJJ010000014">
    <property type="protein sequence ID" value="KAF5327614.1"/>
    <property type="molecule type" value="Genomic_DNA"/>
</dbReference>
<dbReference type="InterPro" id="IPR036770">
    <property type="entry name" value="Ankyrin_rpt-contain_sf"/>
</dbReference>
<reference evidence="1 2" key="1">
    <citation type="journal article" date="2020" name="ISME J.">
        <title>Uncovering the hidden diversity of litter-decomposition mechanisms in mushroom-forming fungi.</title>
        <authorList>
            <person name="Floudas D."/>
            <person name="Bentzer J."/>
            <person name="Ahren D."/>
            <person name="Johansson T."/>
            <person name="Persson P."/>
            <person name="Tunlid A."/>
        </authorList>
    </citation>
    <scope>NUCLEOTIDE SEQUENCE [LARGE SCALE GENOMIC DNA]</scope>
    <source>
        <strain evidence="1 2">CBS 101986</strain>
    </source>
</reference>
<dbReference type="AlphaFoldDB" id="A0A8H5F8G8"/>
<organism evidence="1 2">
    <name type="scientific">Psilocybe cf. subviscida</name>
    <dbReference type="NCBI Taxonomy" id="2480587"/>
    <lineage>
        <taxon>Eukaryota</taxon>
        <taxon>Fungi</taxon>
        <taxon>Dikarya</taxon>
        <taxon>Basidiomycota</taxon>
        <taxon>Agaricomycotina</taxon>
        <taxon>Agaricomycetes</taxon>
        <taxon>Agaricomycetidae</taxon>
        <taxon>Agaricales</taxon>
        <taxon>Agaricineae</taxon>
        <taxon>Strophariaceae</taxon>
        <taxon>Psilocybe</taxon>
    </lineage>
</organism>
<name>A0A8H5F8G8_9AGAR</name>
<dbReference type="SUPFAM" id="SSF48403">
    <property type="entry name" value="Ankyrin repeat"/>
    <property type="match status" value="1"/>
</dbReference>
<keyword evidence="2" id="KW-1185">Reference proteome</keyword>